<evidence type="ECO:0000256" key="4">
    <source>
        <dbReference type="ARBA" id="ARBA00022692"/>
    </source>
</evidence>
<evidence type="ECO:0000259" key="12">
    <source>
        <dbReference type="Pfam" id="PF07715"/>
    </source>
</evidence>
<dbReference type="AlphaFoldDB" id="A0A2V1IPU6"/>
<dbReference type="InterPro" id="IPR036942">
    <property type="entry name" value="Beta-barrel_TonB_sf"/>
</dbReference>
<evidence type="ECO:0000256" key="2">
    <source>
        <dbReference type="ARBA" id="ARBA00022448"/>
    </source>
</evidence>
<protein>
    <submittedName>
        <fullName evidence="13">TonB-dependent receptor</fullName>
    </submittedName>
</protein>
<keyword evidence="7 8" id="KW-0998">Cell outer membrane</keyword>
<dbReference type="SUPFAM" id="SSF49464">
    <property type="entry name" value="Carboxypeptidase regulatory domain-like"/>
    <property type="match status" value="1"/>
</dbReference>
<dbReference type="Gene3D" id="2.40.170.20">
    <property type="entry name" value="TonB-dependent receptor, beta-barrel domain"/>
    <property type="match status" value="1"/>
</dbReference>
<comment type="caution">
    <text evidence="13">The sequence shown here is derived from an EMBL/GenBank/DDBJ whole genome shotgun (WGS) entry which is preliminary data.</text>
</comment>
<evidence type="ECO:0000256" key="6">
    <source>
        <dbReference type="ARBA" id="ARBA00023136"/>
    </source>
</evidence>
<evidence type="ECO:0000256" key="10">
    <source>
        <dbReference type="SAM" id="SignalP"/>
    </source>
</evidence>
<keyword evidence="2 8" id="KW-0813">Transport</keyword>
<dbReference type="Pfam" id="PF13715">
    <property type="entry name" value="CarbopepD_reg_2"/>
    <property type="match status" value="1"/>
</dbReference>
<dbReference type="Gene3D" id="2.60.40.1120">
    <property type="entry name" value="Carboxypeptidase-like, regulatory domain"/>
    <property type="match status" value="1"/>
</dbReference>
<dbReference type="InterPro" id="IPR023997">
    <property type="entry name" value="TonB-dep_OMP_SusC/RagA_CS"/>
</dbReference>
<dbReference type="InterPro" id="IPR008969">
    <property type="entry name" value="CarboxyPept-like_regulatory"/>
</dbReference>
<feature type="domain" description="TonB-dependent receptor-like beta-barrel" evidence="11">
    <location>
        <begin position="476"/>
        <end position="968"/>
    </location>
</feature>
<comment type="subcellular location">
    <subcellularLocation>
        <location evidence="1 8">Cell outer membrane</location>
        <topology evidence="1 8">Multi-pass membrane protein</topology>
    </subcellularLocation>
</comment>
<dbReference type="Pfam" id="PF00593">
    <property type="entry name" value="TonB_dep_Rec_b-barrel"/>
    <property type="match status" value="1"/>
</dbReference>
<dbReference type="NCBIfam" id="TIGR04056">
    <property type="entry name" value="OMP_RagA_SusC"/>
    <property type="match status" value="1"/>
</dbReference>
<name>A0A2V1IPU6_9BACT</name>
<evidence type="ECO:0000259" key="11">
    <source>
        <dbReference type="Pfam" id="PF00593"/>
    </source>
</evidence>
<proteinExistence type="inferred from homology"/>
<accession>A0A2V1IPU6</accession>
<dbReference type="NCBIfam" id="TIGR04057">
    <property type="entry name" value="SusC_RagA_signa"/>
    <property type="match status" value="1"/>
</dbReference>
<dbReference type="GO" id="GO:0009279">
    <property type="term" value="C:cell outer membrane"/>
    <property type="evidence" value="ECO:0007669"/>
    <property type="project" value="UniProtKB-SubCell"/>
</dbReference>
<reference evidence="14" key="1">
    <citation type="submission" date="2018-02" db="EMBL/GenBank/DDBJ databases">
        <authorList>
            <person name="Clavel T."/>
            <person name="Strowig T."/>
        </authorList>
    </citation>
    <scope>NUCLEOTIDE SEQUENCE [LARGE SCALE GENOMIC DNA]</scope>
    <source>
        <strain evidence="14">DSM 100764</strain>
    </source>
</reference>
<dbReference type="InterPro" id="IPR037066">
    <property type="entry name" value="Plug_dom_sf"/>
</dbReference>
<keyword evidence="5 9" id="KW-0798">TonB box</keyword>
<evidence type="ECO:0000313" key="14">
    <source>
        <dbReference type="Proteomes" id="UP000244925"/>
    </source>
</evidence>
<evidence type="ECO:0000256" key="1">
    <source>
        <dbReference type="ARBA" id="ARBA00004571"/>
    </source>
</evidence>
<dbReference type="InterPro" id="IPR012910">
    <property type="entry name" value="Plug_dom"/>
</dbReference>
<evidence type="ECO:0000256" key="7">
    <source>
        <dbReference type="ARBA" id="ARBA00023237"/>
    </source>
</evidence>
<dbReference type="InterPro" id="IPR000531">
    <property type="entry name" value="Beta-barrel_TonB"/>
</dbReference>
<dbReference type="EMBL" id="PUBV01000026">
    <property type="protein sequence ID" value="PWB06378.1"/>
    <property type="molecule type" value="Genomic_DNA"/>
</dbReference>
<feature type="domain" description="TonB-dependent receptor plug" evidence="12">
    <location>
        <begin position="124"/>
        <end position="233"/>
    </location>
</feature>
<evidence type="ECO:0000256" key="9">
    <source>
        <dbReference type="RuleBase" id="RU003357"/>
    </source>
</evidence>
<keyword evidence="4 8" id="KW-0812">Transmembrane</keyword>
<dbReference type="Gene3D" id="2.170.130.10">
    <property type="entry name" value="TonB-dependent receptor, plug domain"/>
    <property type="match status" value="1"/>
</dbReference>
<evidence type="ECO:0000313" key="13">
    <source>
        <dbReference type="EMBL" id="PWB06378.1"/>
    </source>
</evidence>
<dbReference type="SUPFAM" id="SSF56935">
    <property type="entry name" value="Porins"/>
    <property type="match status" value="1"/>
</dbReference>
<keyword evidence="13" id="KW-0675">Receptor</keyword>
<evidence type="ECO:0000256" key="5">
    <source>
        <dbReference type="ARBA" id="ARBA00023077"/>
    </source>
</evidence>
<evidence type="ECO:0000256" key="3">
    <source>
        <dbReference type="ARBA" id="ARBA00022452"/>
    </source>
</evidence>
<sequence length="1095" mass="120252">MSRKLTGLPALLLALCMLMLTAPAASASAVPAPDTATGTVLDQTGEPLPGASVMVVGTTLGGSTDIDGNFSIAGVKQGATLRVSFVGCKPADVKWEGQHLNVTLQDDGQTLDEVVVVGFGQQKKANLTGAVATVTGKEIAARPVNTVADALQGMAAGLDVLGAARGGQLGATRSMNIRGTGTIGSGSSVSPLVLIDGMEGDINQLNPADVENVSILKDAAASSIYGSRAAGGVILITTRQGKEGKVTVNYSDSFRWSKALGLPKFANSWEWAVTMNEAAANNGSGWFSQAYLDKLKAVVDDPSLATMFVNPTNNHWEVWDETDILPIANTDWMEEHFGTTPFAQEHNLSVTGGTDKYNYYFSGNILSQDGTLRYGKDNLQRYTLNAKINVAVTNWLTFGYSARWYRGHYDAPSFVREAASNEMYHNIARYWPIIPTHDPNGFPVVESFINAMEDGGRFNTIQDKLDHQFVFKINPLEGLNINAEFNYRSSHYNRKQDVQQCYGWDADGNPYPNNPNGFPYGAGGKGSQVSESNTRSNYFNPNVYATYAHTFAEDHNFKIMAGFQSEWYNQNYFSASRNGVINGLPYLSMTDGKDIKVSGGEDTWSTAGFFGRLNYDYKGRYLVEGNLRYDGSSRFRASDRWTWSPSFSLGWNIASEAFWEDLASTCNQLKLRYSWGKLGNQNTDNWYPTYVTMGYAGNAAGWLVNNGTERNAIASMPGLVSSTLTWEKNRTWDIGLDWSLFQNRLTGTIDYYNRKTIDMVGPGEILPGVFGASVPNVNNLSMTSNGWELSITWRDRIQDFNYGVTFNLYDHTTTIDEYPNENKALSSYYNGAKLGDIWGLTTVGIAKSADEMNAHLDALDAAYTKANGQAPARPRTGQNQLGTGWGAGDIMYADLDGDGVISSGGWTADDHGDYTVIGNTTPRYNFGLNLEAQWKGFDLKVFFQGTMKRDYWAGGPMMFGACQQGKWQAVVFDEHLDYFRGADTDNPLGANVNSYLPRVNWGGPNNTATQTRYLQNAAYCRLKNVTVGYTIPQEISRKAYIERARIFFSGENLATITNFSKMGDPELIEAYNSSYGFGKVYPISRVFSVGLNVTF</sequence>
<dbReference type="InterPro" id="IPR023996">
    <property type="entry name" value="TonB-dep_OMP_SusC/RagA"/>
</dbReference>
<dbReference type="InterPro" id="IPR039426">
    <property type="entry name" value="TonB-dep_rcpt-like"/>
</dbReference>
<dbReference type="Proteomes" id="UP000244925">
    <property type="component" value="Unassembled WGS sequence"/>
</dbReference>
<feature type="signal peptide" evidence="10">
    <location>
        <begin position="1"/>
        <end position="27"/>
    </location>
</feature>
<feature type="chain" id="PRO_5015900812" evidence="10">
    <location>
        <begin position="28"/>
        <end position="1095"/>
    </location>
</feature>
<organism evidence="13 14">
    <name type="scientific">Paramuribaculum intestinale</name>
    <dbReference type="NCBI Taxonomy" id="2094151"/>
    <lineage>
        <taxon>Bacteria</taxon>
        <taxon>Pseudomonadati</taxon>
        <taxon>Bacteroidota</taxon>
        <taxon>Bacteroidia</taxon>
        <taxon>Bacteroidales</taxon>
        <taxon>Muribaculaceae</taxon>
        <taxon>Paramuribaculum</taxon>
    </lineage>
</organism>
<keyword evidence="14" id="KW-1185">Reference proteome</keyword>
<dbReference type="Pfam" id="PF07715">
    <property type="entry name" value="Plug"/>
    <property type="match status" value="1"/>
</dbReference>
<comment type="similarity">
    <text evidence="8 9">Belongs to the TonB-dependent receptor family.</text>
</comment>
<keyword evidence="3 8" id="KW-1134">Transmembrane beta strand</keyword>
<evidence type="ECO:0000256" key="8">
    <source>
        <dbReference type="PROSITE-ProRule" id="PRU01360"/>
    </source>
</evidence>
<keyword evidence="10" id="KW-0732">Signal</keyword>
<keyword evidence="6 8" id="KW-0472">Membrane</keyword>
<dbReference type="PROSITE" id="PS52016">
    <property type="entry name" value="TONB_DEPENDENT_REC_3"/>
    <property type="match status" value="1"/>
</dbReference>
<gene>
    <name evidence="13" type="ORF">C5O25_10525</name>
</gene>